<dbReference type="AlphaFoldDB" id="A0A0V1KMR1"/>
<evidence type="ECO:0000256" key="1">
    <source>
        <dbReference type="SAM" id="MobiDB-lite"/>
    </source>
</evidence>
<dbReference type="EMBL" id="JYDW01000537">
    <property type="protein sequence ID" value="KRZ47863.1"/>
    <property type="molecule type" value="Genomic_DNA"/>
</dbReference>
<gene>
    <name evidence="2" type="ORF">T02_13378</name>
    <name evidence="3" type="ORF">T02_7284</name>
</gene>
<evidence type="ECO:0000313" key="4">
    <source>
        <dbReference type="Proteomes" id="UP000054721"/>
    </source>
</evidence>
<comment type="caution">
    <text evidence="3">The sequence shown here is derived from an EMBL/GenBank/DDBJ whole genome shotgun (WGS) entry which is preliminary data.</text>
</comment>
<name>A0A0V1KMR1_9BILA</name>
<keyword evidence="4" id="KW-1185">Reference proteome</keyword>
<dbReference type="Proteomes" id="UP000054721">
    <property type="component" value="Unassembled WGS sequence"/>
</dbReference>
<feature type="compositionally biased region" description="Basic and acidic residues" evidence="1">
    <location>
        <begin position="34"/>
        <end position="43"/>
    </location>
</feature>
<accession>A0A0V1KMR1</accession>
<feature type="compositionally biased region" description="Polar residues" evidence="1">
    <location>
        <begin position="50"/>
        <end position="61"/>
    </location>
</feature>
<protein>
    <submittedName>
        <fullName evidence="3">Uncharacterized protein</fullName>
    </submittedName>
</protein>
<dbReference type="EMBL" id="JYDW01000437">
    <property type="protein sequence ID" value="KRZ48270.1"/>
    <property type="molecule type" value="Genomic_DNA"/>
</dbReference>
<reference evidence="3 4" key="1">
    <citation type="submission" date="2015-05" db="EMBL/GenBank/DDBJ databases">
        <title>Evolution of Trichinella species and genotypes.</title>
        <authorList>
            <person name="Korhonen P.K."/>
            <person name="Edoardo P."/>
            <person name="Giuseppe L.R."/>
            <person name="Gasser R.B."/>
        </authorList>
    </citation>
    <scope>NUCLEOTIDE SEQUENCE [LARGE SCALE GENOMIC DNA]</scope>
    <source>
        <strain evidence="3">ISS10</strain>
    </source>
</reference>
<evidence type="ECO:0000313" key="2">
    <source>
        <dbReference type="EMBL" id="KRZ47863.1"/>
    </source>
</evidence>
<proteinExistence type="predicted"/>
<evidence type="ECO:0000313" key="3">
    <source>
        <dbReference type="EMBL" id="KRZ48270.1"/>
    </source>
</evidence>
<sequence>MRQKGVASVQERRIVGGAVSPAPLSGVKPPGPSQERDQKEGKQLRPVRVNLTSGDESGGTRRQISGLTLIATQAKSFKIGPLI</sequence>
<organism evidence="3 4">
    <name type="scientific">Trichinella nativa</name>
    <dbReference type="NCBI Taxonomy" id="6335"/>
    <lineage>
        <taxon>Eukaryota</taxon>
        <taxon>Metazoa</taxon>
        <taxon>Ecdysozoa</taxon>
        <taxon>Nematoda</taxon>
        <taxon>Enoplea</taxon>
        <taxon>Dorylaimia</taxon>
        <taxon>Trichinellida</taxon>
        <taxon>Trichinellidae</taxon>
        <taxon>Trichinella</taxon>
    </lineage>
</organism>
<feature type="region of interest" description="Disordered" evidence="1">
    <location>
        <begin position="1"/>
        <end position="61"/>
    </location>
</feature>